<feature type="region of interest" description="Disordered" evidence="1">
    <location>
        <begin position="9"/>
        <end position="41"/>
    </location>
</feature>
<evidence type="ECO:0000313" key="3">
    <source>
        <dbReference type="Proteomes" id="UP000499080"/>
    </source>
</evidence>
<dbReference type="AlphaFoldDB" id="A0A4Y2WXC4"/>
<feature type="non-terminal residue" evidence="2">
    <location>
        <position position="41"/>
    </location>
</feature>
<gene>
    <name evidence="2" type="ORF">AVEN_14294_1</name>
</gene>
<proteinExistence type="predicted"/>
<accession>A0A4Y2WXC4</accession>
<organism evidence="2 3">
    <name type="scientific">Araneus ventricosus</name>
    <name type="common">Orbweaver spider</name>
    <name type="synonym">Epeira ventricosa</name>
    <dbReference type="NCBI Taxonomy" id="182803"/>
    <lineage>
        <taxon>Eukaryota</taxon>
        <taxon>Metazoa</taxon>
        <taxon>Ecdysozoa</taxon>
        <taxon>Arthropoda</taxon>
        <taxon>Chelicerata</taxon>
        <taxon>Arachnida</taxon>
        <taxon>Araneae</taxon>
        <taxon>Araneomorphae</taxon>
        <taxon>Entelegynae</taxon>
        <taxon>Araneoidea</taxon>
        <taxon>Araneidae</taxon>
        <taxon>Araneus</taxon>
    </lineage>
</organism>
<dbReference type="OrthoDB" id="6465709at2759"/>
<name>A0A4Y2WXC4_ARAVE</name>
<evidence type="ECO:0000256" key="1">
    <source>
        <dbReference type="SAM" id="MobiDB-lite"/>
    </source>
</evidence>
<sequence length="41" mass="4353">MKVVLVGAATDLTRRRPIRQKGTGSSRGSHGGRISIEADSM</sequence>
<feature type="compositionally biased region" description="Low complexity" evidence="1">
    <location>
        <begin position="24"/>
        <end position="35"/>
    </location>
</feature>
<evidence type="ECO:0000313" key="2">
    <source>
        <dbReference type="EMBL" id="GBO40582.1"/>
    </source>
</evidence>
<protein>
    <submittedName>
        <fullName evidence="2">Uncharacterized protein</fullName>
    </submittedName>
</protein>
<keyword evidence="3" id="KW-1185">Reference proteome</keyword>
<dbReference type="Proteomes" id="UP000499080">
    <property type="component" value="Unassembled WGS sequence"/>
</dbReference>
<comment type="caution">
    <text evidence="2">The sequence shown here is derived from an EMBL/GenBank/DDBJ whole genome shotgun (WGS) entry which is preliminary data.</text>
</comment>
<reference evidence="2 3" key="1">
    <citation type="journal article" date="2019" name="Sci. Rep.">
        <title>Orb-weaving spider Araneus ventricosus genome elucidates the spidroin gene catalogue.</title>
        <authorList>
            <person name="Kono N."/>
            <person name="Nakamura H."/>
            <person name="Ohtoshi R."/>
            <person name="Moran D.A.P."/>
            <person name="Shinohara A."/>
            <person name="Yoshida Y."/>
            <person name="Fujiwara M."/>
            <person name="Mori M."/>
            <person name="Tomita M."/>
            <person name="Arakawa K."/>
        </authorList>
    </citation>
    <scope>NUCLEOTIDE SEQUENCE [LARGE SCALE GENOMIC DNA]</scope>
</reference>
<dbReference type="EMBL" id="BGPR01065852">
    <property type="protein sequence ID" value="GBO40582.1"/>
    <property type="molecule type" value="Genomic_DNA"/>
</dbReference>